<dbReference type="InterPro" id="IPR018392">
    <property type="entry name" value="LysM"/>
</dbReference>
<dbReference type="EMBL" id="MORL01000009">
    <property type="protein sequence ID" value="OIN57805.1"/>
    <property type="molecule type" value="Genomic_DNA"/>
</dbReference>
<dbReference type="GO" id="GO:0000270">
    <property type="term" value="P:peptidoglycan metabolic process"/>
    <property type="evidence" value="ECO:0007669"/>
    <property type="project" value="InterPro"/>
</dbReference>
<evidence type="ECO:0000313" key="5">
    <source>
        <dbReference type="Proteomes" id="UP000181790"/>
    </source>
</evidence>
<dbReference type="GO" id="GO:0008933">
    <property type="term" value="F:peptidoglycan lytic transglycosylase activity"/>
    <property type="evidence" value="ECO:0007669"/>
    <property type="project" value="InterPro"/>
</dbReference>
<dbReference type="GO" id="GO:0016020">
    <property type="term" value="C:membrane"/>
    <property type="evidence" value="ECO:0007669"/>
    <property type="project" value="InterPro"/>
</dbReference>
<dbReference type="SUPFAM" id="SSF53955">
    <property type="entry name" value="Lysozyme-like"/>
    <property type="match status" value="1"/>
</dbReference>
<dbReference type="SMART" id="SM00257">
    <property type="entry name" value="LysM"/>
    <property type="match status" value="2"/>
</dbReference>
<accession>A0A1S2VHT8</accession>
<dbReference type="RefSeq" id="WP_071504393.1">
    <property type="nucleotide sequence ID" value="NZ_MORL01000009.1"/>
</dbReference>
<dbReference type="Gene3D" id="1.10.530.10">
    <property type="match status" value="1"/>
</dbReference>
<dbReference type="PROSITE" id="PS51782">
    <property type="entry name" value="LYSM"/>
    <property type="match status" value="2"/>
</dbReference>
<dbReference type="PROSITE" id="PS00922">
    <property type="entry name" value="TRANSGLYCOSYLASE"/>
    <property type="match status" value="1"/>
</dbReference>
<dbReference type="InterPro" id="IPR008258">
    <property type="entry name" value="Transglycosylase_SLT_dom_1"/>
</dbReference>
<dbReference type="SUPFAM" id="SSF54106">
    <property type="entry name" value="LysM domain"/>
    <property type="match status" value="2"/>
</dbReference>
<dbReference type="Gene3D" id="3.10.350.10">
    <property type="entry name" value="LysM domain"/>
    <property type="match status" value="2"/>
</dbReference>
<evidence type="ECO:0000259" key="3">
    <source>
        <dbReference type="PROSITE" id="PS51782"/>
    </source>
</evidence>
<dbReference type="Pfam" id="PF01476">
    <property type="entry name" value="LysM"/>
    <property type="match status" value="2"/>
</dbReference>
<keyword evidence="2" id="KW-0732">Signal</keyword>
<dbReference type="PANTHER" id="PTHR37423">
    <property type="entry name" value="SOLUBLE LYTIC MUREIN TRANSGLYCOSYLASE-RELATED"/>
    <property type="match status" value="1"/>
</dbReference>
<dbReference type="InterPro" id="IPR036779">
    <property type="entry name" value="LysM_dom_sf"/>
</dbReference>
<comment type="similarity">
    <text evidence="1">Belongs to the transglycosylase Slt family.</text>
</comment>
<dbReference type="PANTHER" id="PTHR37423:SF2">
    <property type="entry name" value="MEMBRANE-BOUND LYTIC MUREIN TRANSGLYCOSYLASE C"/>
    <property type="match status" value="1"/>
</dbReference>
<gene>
    <name evidence="4" type="ORF">BLX24_17035</name>
</gene>
<dbReference type="CDD" id="cd16894">
    <property type="entry name" value="MltD-like"/>
    <property type="match status" value="1"/>
</dbReference>
<dbReference type="Pfam" id="PF01464">
    <property type="entry name" value="SLT"/>
    <property type="match status" value="1"/>
</dbReference>
<dbReference type="InterPro" id="IPR000189">
    <property type="entry name" value="Transglyc_AS"/>
</dbReference>
<name>A0A1S2VHT8_9BACT</name>
<evidence type="ECO:0000313" key="4">
    <source>
        <dbReference type="EMBL" id="OIN57805.1"/>
    </source>
</evidence>
<keyword evidence="5" id="KW-1185">Reference proteome</keyword>
<evidence type="ECO:0000256" key="2">
    <source>
        <dbReference type="SAM" id="SignalP"/>
    </source>
</evidence>
<dbReference type="InterPro" id="IPR023346">
    <property type="entry name" value="Lysozyme-like_dom_sf"/>
</dbReference>
<feature type="signal peptide" evidence="2">
    <location>
        <begin position="1"/>
        <end position="29"/>
    </location>
</feature>
<feature type="domain" description="LysM" evidence="3">
    <location>
        <begin position="479"/>
        <end position="523"/>
    </location>
</feature>
<dbReference type="OrthoDB" id="9815002at2"/>
<dbReference type="CDD" id="cd00118">
    <property type="entry name" value="LysM"/>
    <property type="match status" value="2"/>
</dbReference>
<dbReference type="AlphaFoldDB" id="A0A1S2VHT8"/>
<comment type="caution">
    <text evidence="4">The sequence shown here is derived from an EMBL/GenBank/DDBJ whole genome shotgun (WGS) entry which is preliminary data.</text>
</comment>
<feature type="chain" id="PRO_5010335277" evidence="2">
    <location>
        <begin position="30"/>
        <end position="524"/>
    </location>
</feature>
<protein>
    <submittedName>
        <fullName evidence="4">Lytic transglycosylase</fullName>
    </submittedName>
</protein>
<proteinExistence type="inferred from homology"/>
<feature type="domain" description="LysM" evidence="3">
    <location>
        <begin position="403"/>
        <end position="446"/>
    </location>
</feature>
<evidence type="ECO:0000256" key="1">
    <source>
        <dbReference type="ARBA" id="ARBA00007734"/>
    </source>
</evidence>
<reference evidence="4 5" key="1">
    <citation type="submission" date="2016-10" db="EMBL/GenBank/DDBJ databases">
        <title>Arsenicibacter rosenii gen. nov., sp. nov., an efficient arsenic-methylating bacterium isolated from an arsenic-contaminated paddy soil.</title>
        <authorList>
            <person name="Huang K."/>
        </authorList>
    </citation>
    <scope>NUCLEOTIDE SEQUENCE [LARGE SCALE GENOMIC DNA]</scope>
    <source>
        <strain evidence="4 5">SM-1</strain>
    </source>
</reference>
<sequence length="524" mass="59291">MKKMTHSLLKMCGVGCALGLVLTSTSGTAGVHPVAFVVQTDTTATDTLIVEEVVNLPTISPALIQERLPKLEKSIALPYHSAVQSYIDYFTFRKPSYTRTMLERRDVYFPMYEKMLAKYGLPDELKYLSIVESGLNPRAVSRVGAVGLWQFMPATGRDMSLYQDEFIDERMEPMKATEAACRYLKSLYRIFGDWHLALAAYNSGPGTVKRAMRRSGGNSFWTVYDHLPKETRSYVPQFIAFTYLMNYADDHGIVAEHPEYVIPHDTIHINNYVDLPRFAYYSGLQLEDIQKLNPQIVNTVLPAHTRQFPLRVPSGRHHYIIANRAAIMDSSAHTPGMMVNVLFADAEEQKQAADSVRLMRDTSPLLAESKLLASADASVSVFDNPDNQTDDIDEVIVRKPQKITHVVKRGEVLARIAERYGVDVYDVKQWNKLRSSQVKSGQRLIVYREAAETRLEQLADQGTEKAGKKAVPDKVRKPKYHTVQHGDTLWNIVQRYNGLTVEQLKKKNKIRGNSLRPGQRLIIG</sequence>
<organism evidence="4 5">
    <name type="scientific">Arsenicibacter rosenii</name>
    <dbReference type="NCBI Taxonomy" id="1750698"/>
    <lineage>
        <taxon>Bacteria</taxon>
        <taxon>Pseudomonadati</taxon>
        <taxon>Bacteroidota</taxon>
        <taxon>Cytophagia</taxon>
        <taxon>Cytophagales</taxon>
        <taxon>Spirosomataceae</taxon>
        <taxon>Arsenicibacter</taxon>
    </lineage>
</organism>
<dbReference type="Proteomes" id="UP000181790">
    <property type="component" value="Unassembled WGS sequence"/>
</dbReference>